<name>A0A7J2TI16_ARCFL</name>
<gene>
    <name evidence="1" type="ORF">ENP88_00950</name>
</gene>
<evidence type="ECO:0000313" key="1">
    <source>
        <dbReference type="EMBL" id="HEH34731.1"/>
    </source>
</evidence>
<protein>
    <recommendedName>
        <fullName evidence="2">DUF1257 domain-containing protein</fullName>
    </recommendedName>
</protein>
<accession>A0A7J2TI16</accession>
<reference evidence="1" key="1">
    <citation type="journal article" date="2020" name="mSystems">
        <title>Genome- and Community-Level Interaction Insights into Carbon Utilization and Element Cycling Functions of Hydrothermarchaeota in Hydrothermal Sediment.</title>
        <authorList>
            <person name="Zhou Z."/>
            <person name="Liu Y."/>
            <person name="Xu W."/>
            <person name="Pan J."/>
            <person name="Luo Z.H."/>
            <person name="Li M."/>
        </authorList>
    </citation>
    <scope>NUCLEOTIDE SEQUENCE [LARGE SCALE GENOMIC DNA]</scope>
    <source>
        <strain evidence="1">SpSt-26</strain>
    </source>
</reference>
<sequence>MRTRIKNPNREIARLAFEKLVEKYNAKKTSEVVDFFGKRVRVDFGMALKNGTLGIIISDEIEFVGDRFILGNIFEEAQREFGKYYVSIAVMESLRAMGYRVSGKELEGGILIEANR</sequence>
<dbReference type="AlphaFoldDB" id="A0A7J2TI16"/>
<organism evidence="1">
    <name type="scientific">Archaeoglobus fulgidus</name>
    <dbReference type="NCBI Taxonomy" id="2234"/>
    <lineage>
        <taxon>Archaea</taxon>
        <taxon>Methanobacteriati</taxon>
        <taxon>Methanobacteriota</taxon>
        <taxon>Archaeoglobi</taxon>
        <taxon>Archaeoglobales</taxon>
        <taxon>Archaeoglobaceae</taxon>
        <taxon>Archaeoglobus</taxon>
    </lineage>
</organism>
<dbReference type="EMBL" id="DSLA01000019">
    <property type="protein sequence ID" value="HEH34731.1"/>
    <property type="molecule type" value="Genomic_DNA"/>
</dbReference>
<evidence type="ECO:0008006" key="2">
    <source>
        <dbReference type="Google" id="ProtNLM"/>
    </source>
</evidence>
<proteinExistence type="predicted"/>
<comment type="caution">
    <text evidence="1">The sequence shown here is derived from an EMBL/GenBank/DDBJ whole genome shotgun (WGS) entry which is preliminary data.</text>
</comment>